<evidence type="ECO:0000259" key="6">
    <source>
        <dbReference type="Pfam" id="PF01494"/>
    </source>
</evidence>
<keyword evidence="8" id="KW-1185">Reference proteome</keyword>
<dbReference type="Proteomes" id="UP001303373">
    <property type="component" value="Chromosome 4"/>
</dbReference>
<evidence type="ECO:0000256" key="1">
    <source>
        <dbReference type="ARBA" id="ARBA00007992"/>
    </source>
</evidence>
<protein>
    <submittedName>
        <fullName evidence="7">Salicylate hydroxylase</fullName>
    </submittedName>
</protein>
<dbReference type="GO" id="GO:0071949">
    <property type="term" value="F:FAD binding"/>
    <property type="evidence" value="ECO:0007669"/>
    <property type="project" value="InterPro"/>
</dbReference>
<dbReference type="EMBL" id="CP138583">
    <property type="protein sequence ID" value="WPH00303.1"/>
    <property type="molecule type" value="Genomic_DNA"/>
</dbReference>
<dbReference type="SUPFAM" id="SSF51905">
    <property type="entry name" value="FAD/NAD(P)-binding domain"/>
    <property type="match status" value="1"/>
</dbReference>
<evidence type="ECO:0000313" key="7">
    <source>
        <dbReference type="EMBL" id="WPH00303.1"/>
    </source>
</evidence>
<dbReference type="AlphaFoldDB" id="A0AAQ3M2Y4"/>
<reference evidence="7 8" key="1">
    <citation type="submission" date="2023-11" db="EMBL/GenBank/DDBJ databases">
        <title>An acidophilic fungus is an integral part of prey digestion in a carnivorous sundew plant.</title>
        <authorList>
            <person name="Tsai I.J."/>
        </authorList>
    </citation>
    <scope>NUCLEOTIDE SEQUENCE [LARGE SCALE GENOMIC DNA]</scope>
    <source>
        <strain evidence="7">169a</strain>
    </source>
</reference>
<dbReference type="InterPro" id="IPR036188">
    <property type="entry name" value="FAD/NAD-bd_sf"/>
</dbReference>
<keyword evidence="4" id="KW-0560">Oxidoreductase</keyword>
<evidence type="ECO:0000313" key="8">
    <source>
        <dbReference type="Proteomes" id="UP001303373"/>
    </source>
</evidence>
<keyword evidence="5" id="KW-0503">Monooxygenase</keyword>
<gene>
    <name evidence="7" type="ORF">R9X50_00312800</name>
</gene>
<accession>A0AAQ3M2Y4</accession>
<proteinExistence type="inferred from homology"/>
<evidence type="ECO:0000256" key="5">
    <source>
        <dbReference type="ARBA" id="ARBA00023033"/>
    </source>
</evidence>
<evidence type="ECO:0000256" key="2">
    <source>
        <dbReference type="ARBA" id="ARBA00022630"/>
    </source>
</evidence>
<keyword evidence="2" id="KW-0285">Flavoprotein</keyword>
<dbReference type="PANTHER" id="PTHR13789:SF316">
    <property type="entry name" value="FAD-BINDING DOMAIN-CONTAINING PROTEIN"/>
    <property type="match status" value="1"/>
</dbReference>
<feature type="domain" description="FAD-binding" evidence="6">
    <location>
        <begin position="5"/>
        <end position="358"/>
    </location>
</feature>
<evidence type="ECO:0000256" key="4">
    <source>
        <dbReference type="ARBA" id="ARBA00023002"/>
    </source>
</evidence>
<keyword evidence="3" id="KW-0274">FAD</keyword>
<sequence length="401" mass="44735">MTLQNVAIIGGGLAGLSLSLFLNQRNIKTTIYELRSSNITSAGAIMLSPNALKSLDKIGAFDRIKSKGYFFRDVTFRNDEHEYLDAYEMGNADRFGYDALRIYRQVILDELRSMNGEAGVDIIHEKKFSHVVSENDNGVTFAFADGETCTADLLIGADGIHSTVRRYLVSGIKPAFSSVMAVTCAIPTKAVQVPYKPYEMPVSIHGQAGAFVMAPQNAEGSELLAGIQYRTHERTREAWDALFNDKQQLLDIMRADYDTWNPMVKSAIDAVPLDTLAIWPFHTVPKIEKWKSDKGRVIILGDSAHAIPPAAGQGVNQAFEDVHSLSILMGAANQGKVQWNESLDWWQEYRQNRIDRVTSLTNEMNRRRLPGWAGEGETIDSSWLFGVEIDKDVNAWIAEKK</sequence>
<dbReference type="PANTHER" id="PTHR13789">
    <property type="entry name" value="MONOOXYGENASE"/>
    <property type="match status" value="1"/>
</dbReference>
<comment type="similarity">
    <text evidence="1">Belongs to the paxM FAD-dependent monooxygenase family.</text>
</comment>
<evidence type="ECO:0000256" key="3">
    <source>
        <dbReference type="ARBA" id="ARBA00022827"/>
    </source>
</evidence>
<dbReference type="PRINTS" id="PR00420">
    <property type="entry name" value="RNGMNOXGNASE"/>
</dbReference>
<dbReference type="InterPro" id="IPR002938">
    <property type="entry name" value="FAD-bd"/>
</dbReference>
<dbReference type="GO" id="GO:0004497">
    <property type="term" value="F:monooxygenase activity"/>
    <property type="evidence" value="ECO:0007669"/>
    <property type="project" value="UniProtKB-KW"/>
</dbReference>
<name>A0AAQ3M2Y4_9PEZI</name>
<dbReference type="Gene3D" id="3.50.50.60">
    <property type="entry name" value="FAD/NAD(P)-binding domain"/>
    <property type="match status" value="1"/>
</dbReference>
<dbReference type="InterPro" id="IPR050493">
    <property type="entry name" value="FAD-dep_Monooxygenase_BioMet"/>
</dbReference>
<organism evidence="7 8">
    <name type="scientific">Acrodontium crateriforme</name>
    <dbReference type="NCBI Taxonomy" id="150365"/>
    <lineage>
        <taxon>Eukaryota</taxon>
        <taxon>Fungi</taxon>
        <taxon>Dikarya</taxon>
        <taxon>Ascomycota</taxon>
        <taxon>Pezizomycotina</taxon>
        <taxon>Dothideomycetes</taxon>
        <taxon>Dothideomycetidae</taxon>
        <taxon>Mycosphaerellales</taxon>
        <taxon>Teratosphaeriaceae</taxon>
        <taxon>Acrodontium</taxon>
    </lineage>
</organism>
<dbReference type="Pfam" id="PF01494">
    <property type="entry name" value="FAD_binding_3"/>
    <property type="match status" value="1"/>
</dbReference>